<evidence type="ECO:0000313" key="1">
    <source>
        <dbReference type="EMBL" id="AQV98006.1"/>
    </source>
</evidence>
<dbReference type="RefSeq" id="WP_078200319.1">
    <property type="nucleotide sequence ID" value="NZ_CP017758.1"/>
</dbReference>
<name>A0A1U9UZ63_CUPNE</name>
<dbReference type="AlphaFoldDB" id="A0A1U9UZ63"/>
<evidence type="ECO:0000313" key="2">
    <source>
        <dbReference type="Proteomes" id="UP000189627"/>
    </source>
</evidence>
<gene>
    <name evidence="1" type="ORF">BJN34_29500</name>
</gene>
<dbReference type="SUPFAM" id="SSF109604">
    <property type="entry name" value="HD-domain/PDEase-like"/>
    <property type="match status" value="1"/>
</dbReference>
<evidence type="ECO:0008006" key="3">
    <source>
        <dbReference type="Google" id="ProtNLM"/>
    </source>
</evidence>
<reference evidence="2" key="1">
    <citation type="submission" date="2017-02" db="EMBL/GenBank/DDBJ databases">
        <title>Complete genome sequence of Cupriavidus necator strain NH9, a 3-chlorobenzoate degrader.</title>
        <authorList>
            <person name="Moriuchi R."/>
            <person name="Dohra H."/>
            <person name="Ogawa N."/>
        </authorList>
    </citation>
    <scope>NUCLEOTIDE SEQUENCE [LARGE SCALE GENOMIC DNA]</scope>
    <source>
        <strain evidence="2">NH9</strain>
    </source>
</reference>
<organism evidence="1 2">
    <name type="scientific">Cupriavidus necator</name>
    <name type="common">Alcaligenes eutrophus</name>
    <name type="synonym">Ralstonia eutropha</name>
    <dbReference type="NCBI Taxonomy" id="106590"/>
    <lineage>
        <taxon>Bacteria</taxon>
        <taxon>Pseudomonadati</taxon>
        <taxon>Pseudomonadota</taxon>
        <taxon>Betaproteobacteria</taxon>
        <taxon>Burkholderiales</taxon>
        <taxon>Burkholderiaceae</taxon>
        <taxon>Cupriavidus</taxon>
    </lineage>
</organism>
<protein>
    <recommendedName>
        <fullName evidence="3">Metal-dependent HD superfamily phosphohydrolase</fullName>
    </recommendedName>
</protein>
<dbReference type="OrthoDB" id="9808993at2"/>
<proteinExistence type="predicted"/>
<dbReference type="PIRSF" id="PIRSF035170">
    <property type="entry name" value="HD_phosphohydro"/>
    <property type="match status" value="1"/>
</dbReference>
<dbReference type="InterPro" id="IPR009218">
    <property type="entry name" value="HD_phosphohydro"/>
</dbReference>
<accession>A0A1U9UZ63</accession>
<sequence>MTATPGAPLQDRFVALWTIVGGTRAADVYADLARCYGEPTRHYHTLDHVRRCLHDLDWARSAIPDAADVELALWCHDVVYVAGATDNEQCSAAWLRRWSNGTIAAAERVAGLILETTHADVPASLAGRFTADIDLAALGCSRARFQQNGVHLRAERTDLDDAAYDAAERLFLGRLLASPRIYFTDLFQSRFEAQARANLAWRLAQPGPDTRGIRR</sequence>
<dbReference type="PANTHER" id="PTHR21174">
    <property type="match status" value="1"/>
</dbReference>
<dbReference type="PANTHER" id="PTHR21174:SF0">
    <property type="entry name" value="HD PHOSPHOHYDROLASE FAMILY PROTEIN-RELATED"/>
    <property type="match status" value="1"/>
</dbReference>
<dbReference type="KEGG" id="cuh:BJN34_29500"/>
<dbReference type="EMBL" id="CP017758">
    <property type="protein sequence ID" value="AQV98006.1"/>
    <property type="molecule type" value="Genomic_DNA"/>
</dbReference>
<dbReference type="Proteomes" id="UP000189627">
    <property type="component" value="Chromosome 2"/>
</dbReference>